<dbReference type="AlphaFoldDB" id="A0A098BBD1"/>
<sequence>MRFAEKTGRTVEEAINACLNELGVERERVKIEVLAEPMKKGLFGLLGTTLAKVRAGYEDCPGELACSFLKDVCDSMGVIAEFNYTQQGQHWLIDISGEELGILIGRRGDTLEALQYLANLAVAKQLAEKVRVIIDVEGYRQRREETLVRLAKRLSDKVKRTGTRVVLEPMNPHERRIIHTALQDDARISTFSEGEEPNRKVVISLKRTAKFPEG</sequence>
<evidence type="ECO:0000256" key="5">
    <source>
        <dbReference type="ARBA" id="ARBA00023316"/>
    </source>
</evidence>
<dbReference type="Gene3D" id="3.30.30.80">
    <property type="entry name" value="probable RNA-binding protein from clostridium symbiosum atcc 14940"/>
    <property type="match status" value="1"/>
</dbReference>
<dbReference type="EMBL" id="LK996017">
    <property type="protein sequence ID" value="CDX05216.1"/>
    <property type="molecule type" value="Genomic_DNA"/>
</dbReference>
<evidence type="ECO:0000256" key="4">
    <source>
        <dbReference type="ARBA" id="ARBA00023186"/>
    </source>
</evidence>
<dbReference type="GO" id="GO:0071555">
    <property type="term" value="P:cell wall organization"/>
    <property type="evidence" value="ECO:0007669"/>
    <property type="project" value="UniProtKB-KW"/>
</dbReference>
<dbReference type="Pfam" id="PF13083">
    <property type="entry name" value="KH_KhpA-B"/>
    <property type="match status" value="1"/>
</dbReference>
<comment type="similarity">
    <text evidence="6">Belongs to the KhpB RNA-binding protein family.</text>
</comment>
<comment type="caution">
    <text evidence="6">Lacks conserved residue(s) required for the propagation of feature annotation.</text>
</comment>
<accession>A0A098BBD1</accession>
<evidence type="ECO:0000259" key="7">
    <source>
        <dbReference type="PROSITE" id="PS51061"/>
    </source>
</evidence>
<dbReference type="InterPro" id="IPR039247">
    <property type="entry name" value="KhpB"/>
</dbReference>
<dbReference type="PATRIC" id="fig|49338.4.peg.5736"/>
<dbReference type="Pfam" id="PF14804">
    <property type="entry name" value="Jag_N"/>
    <property type="match status" value="1"/>
</dbReference>
<dbReference type="SMART" id="SM00393">
    <property type="entry name" value="R3H"/>
    <property type="match status" value="1"/>
</dbReference>
<keyword evidence="4 6" id="KW-0143">Chaperone</keyword>
<dbReference type="RefSeq" id="WP_208926756.1">
    <property type="nucleotide sequence ID" value="NZ_LK996017.1"/>
</dbReference>
<comment type="function">
    <text evidence="6">A probable RNA chaperone. Forms a complex with KhpA which binds to cellular RNA and controls its expression. Plays a role in peptidoglycan (PG) homeostasis and cell length regulation.</text>
</comment>
<dbReference type="InterPro" id="IPR034079">
    <property type="entry name" value="R3H_KhpB"/>
</dbReference>
<dbReference type="Gene3D" id="3.30.1370.50">
    <property type="entry name" value="R3H-like domain"/>
    <property type="match status" value="1"/>
</dbReference>
<dbReference type="InterPro" id="IPR038247">
    <property type="entry name" value="Jag_N_dom_sf"/>
</dbReference>
<dbReference type="PANTHER" id="PTHR35800">
    <property type="entry name" value="PROTEIN JAG"/>
    <property type="match status" value="1"/>
</dbReference>
<keyword evidence="5 6" id="KW-0961">Cell wall biogenesis/degradation</keyword>
<dbReference type="InterPro" id="IPR036867">
    <property type="entry name" value="R3H_dom_sf"/>
</dbReference>
<dbReference type="InterPro" id="IPR038008">
    <property type="entry name" value="Jag_KH"/>
</dbReference>
<dbReference type="InterPro" id="IPR015946">
    <property type="entry name" value="KH_dom-like_a/b"/>
</dbReference>
<feature type="domain" description="R3H" evidence="7">
    <location>
        <begin position="141"/>
        <end position="207"/>
    </location>
</feature>
<name>A0A098BBD1_DESHA</name>
<dbReference type="CDD" id="cd02414">
    <property type="entry name" value="KH-II_Jag"/>
    <property type="match status" value="1"/>
</dbReference>
<evidence type="ECO:0000313" key="8">
    <source>
        <dbReference type="EMBL" id="CDX05216.1"/>
    </source>
</evidence>
<reference evidence="8" key="1">
    <citation type="submission" date="2014-07" db="EMBL/GenBank/DDBJ databases">
        <authorList>
            <person name="Hornung V.Bastian."/>
        </authorList>
    </citation>
    <scope>NUCLEOTIDE SEQUENCE</scope>
    <source>
        <strain evidence="8">PCE-S</strain>
    </source>
</reference>
<dbReference type="SUPFAM" id="SSF82708">
    <property type="entry name" value="R3H domain"/>
    <property type="match status" value="1"/>
</dbReference>
<gene>
    <name evidence="6" type="primary">khpB</name>
    <name evidence="6" type="synonym">eloR</name>
    <name evidence="8" type="ORF">DPCES_5330</name>
</gene>
<keyword evidence="3 6" id="KW-0133">Cell shape</keyword>
<dbReference type="GO" id="GO:0008360">
    <property type="term" value="P:regulation of cell shape"/>
    <property type="evidence" value="ECO:0007669"/>
    <property type="project" value="UniProtKB-KW"/>
</dbReference>
<dbReference type="NCBIfam" id="NF041568">
    <property type="entry name" value="Jag_EloR"/>
    <property type="match status" value="1"/>
</dbReference>
<dbReference type="GO" id="GO:0009252">
    <property type="term" value="P:peptidoglycan biosynthetic process"/>
    <property type="evidence" value="ECO:0007669"/>
    <property type="project" value="UniProtKB-UniRule"/>
</dbReference>
<evidence type="ECO:0000256" key="6">
    <source>
        <dbReference type="HAMAP-Rule" id="MF_00867"/>
    </source>
</evidence>
<comment type="subcellular location">
    <subcellularLocation>
        <location evidence="6">Cytoplasm</location>
    </subcellularLocation>
</comment>
<proteinExistence type="inferred from homology"/>
<dbReference type="PROSITE" id="PS51061">
    <property type="entry name" value="R3H"/>
    <property type="match status" value="1"/>
</dbReference>
<dbReference type="HAMAP" id="MF_00867">
    <property type="entry name" value="KhpB"/>
    <property type="match status" value="1"/>
</dbReference>
<dbReference type="Pfam" id="PF01424">
    <property type="entry name" value="R3H"/>
    <property type="match status" value="1"/>
</dbReference>
<comment type="subunit">
    <text evidence="6">Forms a complex with KhpA.</text>
</comment>
<evidence type="ECO:0000256" key="2">
    <source>
        <dbReference type="ARBA" id="ARBA00022884"/>
    </source>
</evidence>
<evidence type="ECO:0000256" key="3">
    <source>
        <dbReference type="ARBA" id="ARBA00022960"/>
    </source>
</evidence>
<dbReference type="SMART" id="SM01245">
    <property type="entry name" value="Jag_N"/>
    <property type="match status" value="1"/>
</dbReference>
<dbReference type="InterPro" id="IPR032782">
    <property type="entry name" value="KhpB_N"/>
</dbReference>
<evidence type="ECO:0000256" key="1">
    <source>
        <dbReference type="ARBA" id="ARBA00022490"/>
    </source>
</evidence>
<keyword evidence="1 6" id="KW-0963">Cytoplasm</keyword>
<dbReference type="CDD" id="cd02644">
    <property type="entry name" value="R3H_jag"/>
    <property type="match status" value="1"/>
</dbReference>
<dbReference type="InterPro" id="IPR001374">
    <property type="entry name" value="R3H_dom"/>
</dbReference>
<comment type="domain">
    <text evidence="6">Has an N-terminal Jag-N domain and 2 RNA-binding domains (KH and R3H).</text>
</comment>
<dbReference type="GO" id="GO:0003723">
    <property type="term" value="F:RNA binding"/>
    <property type="evidence" value="ECO:0007669"/>
    <property type="project" value="UniProtKB-UniRule"/>
</dbReference>
<dbReference type="PANTHER" id="PTHR35800:SF1">
    <property type="entry name" value="RNA-BINDING PROTEIN KHPB"/>
    <property type="match status" value="1"/>
</dbReference>
<organism evidence="8">
    <name type="scientific">Desulfitobacterium hafniense</name>
    <name type="common">Desulfitobacterium frappieri</name>
    <dbReference type="NCBI Taxonomy" id="49338"/>
    <lineage>
        <taxon>Bacteria</taxon>
        <taxon>Bacillati</taxon>
        <taxon>Bacillota</taxon>
        <taxon>Clostridia</taxon>
        <taxon>Eubacteriales</taxon>
        <taxon>Desulfitobacteriaceae</taxon>
        <taxon>Desulfitobacterium</taxon>
    </lineage>
</organism>
<dbReference type="Gene3D" id="3.30.300.20">
    <property type="match status" value="1"/>
</dbReference>
<protein>
    <recommendedName>
        <fullName evidence="6">RNA-binding protein KhpB</fullName>
    </recommendedName>
    <alternativeName>
        <fullName evidence="6">RNA-binding protein EloR</fullName>
    </alternativeName>
</protein>
<dbReference type="GO" id="GO:0005737">
    <property type="term" value="C:cytoplasm"/>
    <property type="evidence" value="ECO:0007669"/>
    <property type="project" value="UniProtKB-SubCell"/>
</dbReference>
<keyword evidence="2 6" id="KW-0694">RNA-binding</keyword>